<feature type="region of interest" description="Disordered" evidence="2">
    <location>
        <begin position="564"/>
        <end position="595"/>
    </location>
</feature>
<feature type="region of interest" description="Disordered" evidence="2">
    <location>
        <begin position="247"/>
        <end position="372"/>
    </location>
</feature>
<keyword evidence="4" id="KW-1185">Reference proteome</keyword>
<feature type="region of interest" description="Disordered" evidence="2">
    <location>
        <begin position="159"/>
        <end position="233"/>
    </location>
</feature>
<evidence type="ECO:0000313" key="3">
    <source>
        <dbReference type="EMBL" id="CAD0206047.1"/>
    </source>
</evidence>
<feature type="compositionally biased region" description="Polar residues" evidence="2">
    <location>
        <begin position="250"/>
        <end position="259"/>
    </location>
</feature>
<feature type="compositionally biased region" description="Low complexity" evidence="2">
    <location>
        <begin position="574"/>
        <end position="588"/>
    </location>
</feature>
<feature type="compositionally biased region" description="Basic and acidic residues" evidence="2">
    <location>
        <begin position="115"/>
        <end position="135"/>
    </location>
</feature>
<dbReference type="AlphaFoldDB" id="A0A9N8L7Q3"/>
<feature type="compositionally biased region" description="Basic and acidic residues" evidence="2">
    <location>
        <begin position="276"/>
        <end position="293"/>
    </location>
</feature>
<feature type="region of interest" description="Disordered" evidence="2">
    <location>
        <begin position="65"/>
        <end position="100"/>
    </location>
</feature>
<feature type="compositionally biased region" description="Basic and acidic residues" evidence="2">
    <location>
        <begin position="217"/>
        <end position="226"/>
    </location>
</feature>
<protein>
    <submittedName>
        <fullName evidence="3">Uncharacterized protein</fullName>
    </submittedName>
</protein>
<feature type="compositionally biased region" description="Polar residues" evidence="2">
    <location>
        <begin position="294"/>
        <end position="325"/>
    </location>
</feature>
<feature type="coiled-coil region" evidence="1">
    <location>
        <begin position="33"/>
        <end position="63"/>
    </location>
</feature>
<dbReference type="Proteomes" id="UP001154114">
    <property type="component" value="Chromosome 26"/>
</dbReference>
<gene>
    <name evidence="3" type="ORF">CINC_LOCUS8344</name>
</gene>
<feature type="compositionally biased region" description="Basic and acidic residues" evidence="2">
    <location>
        <begin position="260"/>
        <end position="269"/>
    </location>
</feature>
<dbReference type="EMBL" id="LR824029">
    <property type="protein sequence ID" value="CAD0206047.1"/>
    <property type="molecule type" value="Genomic_DNA"/>
</dbReference>
<keyword evidence="1" id="KW-0175">Coiled coil</keyword>
<accession>A0A9N8L7Q3</accession>
<sequence>MKTLQWFDPAAKTDIKQSADLSVKSEVVFADVIKNITRVNNVLQKLINNYEQLQKIYKSKEMVEGPEYSSESEYNNKQKNNKRDKERSFKNDMPGSRTTGKFLQGTQIIYAEVEGPDKKGKTANENKNKQRKTPKIEELQVQLDLNLETTTKKIVAYSDETSTSEESKELLKVGSKTGKSITTTVKSKHTAVPKDDEDSTDEKGEIFFDTHKKKAKTLPESEKSDGNRNPLGFKNVDIFKNKYLDGFQGQDANRNQDGSKSQDENKNLDGYKSQSGKRDLDGYKNQDEKKYQDSYKNNDGSRNQNGYKKQNGNRNPDSYKSQDANKNLDLYKNDGNKNSDVDRQSDGHKKSKTKYSVKELPGSKAKNSSHIKKTPGRLLRDDLFNVSGTPDSSFLKLEFNPLNKKPKNVILSSRGADGTRIDTKGIQTPNKTQFTKVKSDTVSDLSDSISQMSDDDAALNKDKFKTSVLRQAYGDACLRLVVRKCYKAIPADQTETPPPIAKPETKELNILRDRYEKACQRQSQHKCDSACFYAHNATCVKFECSKQLKKNFRRNCKSQCKMAYVRGKSKKSSRSSSGSSGSSSGSGSDSDESSS</sequence>
<dbReference type="OrthoDB" id="7262743at2759"/>
<feature type="compositionally biased region" description="Basic and acidic residues" evidence="2">
    <location>
        <begin position="81"/>
        <end position="90"/>
    </location>
</feature>
<feature type="compositionally biased region" description="Basic and acidic residues" evidence="2">
    <location>
        <begin position="201"/>
        <end position="210"/>
    </location>
</feature>
<feature type="compositionally biased region" description="Polar residues" evidence="2">
    <location>
        <begin position="69"/>
        <end position="78"/>
    </location>
</feature>
<organism evidence="3 4">
    <name type="scientific">Chrysodeixis includens</name>
    <name type="common">Soybean looper</name>
    <name type="synonym">Pseudoplusia includens</name>
    <dbReference type="NCBI Taxonomy" id="689277"/>
    <lineage>
        <taxon>Eukaryota</taxon>
        <taxon>Metazoa</taxon>
        <taxon>Ecdysozoa</taxon>
        <taxon>Arthropoda</taxon>
        <taxon>Hexapoda</taxon>
        <taxon>Insecta</taxon>
        <taxon>Pterygota</taxon>
        <taxon>Neoptera</taxon>
        <taxon>Endopterygota</taxon>
        <taxon>Lepidoptera</taxon>
        <taxon>Glossata</taxon>
        <taxon>Ditrysia</taxon>
        <taxon>Noctuoidea</taxon>
        <taxon>Noctuidae</taxon>
        <taxon>Plusiinae</taxon>
        <taxon>Chrysodeixis</taxon>
    </lineage>
</organism>
<feature type="compositionally biased region" description="Basic and acidic residues" evidence="2">
    <location>
        <begin position="329"/>
        <end position="348"/>
    </location>
</feature>
<proteinExistence type="predicted"/>
<evidence type="ECO:0000256" key="2">
    <source>
        <dbReference type="SAM" id="MobiDB-lite"/>
    </source>
</evidence>
<feature type="region of interest" description="Disordered" evidence="2">
    <location>
        <begin position="113"/>
        <end position="135"/>
    </location>
</feature>
<evidence type="ECO:0000256" key="1">
    <source>
        <dbReference type="SAM" id="Coils"/>
    </source>
</evidence>
<evidence type="ECO:0000313" key="4">
    <source>
        <dbReference type="Proteomes" id="UP001154114"/>
    </source>
</evidence>
<reference evidence="3" key="1">
    <citation type="submission" date="2021-12" db="EMBL/GenBank/DDBJ databases">
        <authorList>
            <person name="King R."/>
        </authorList>
    </citation>
    <scope>NUCLEOTIDE SEQUENCE</scope>
</reference>
<name>A0A9N8L7Q3_CHRIL</name>